<proteinExistence type="predicted"/>
<feature type="compositionally biased region" description="Polar residues" evidence="1">
    <location>
        <begin position="99"/>
        <end position="108"/>
    </location>
</feature>
<dbReference type="EMBL" id="JASCZI010273262">
    <property type="protein sequence ID" value="MED6224531.1"/>
    <property type="molecule type" value="Genomic_DNA"/>
</dbReference>
<evidence type="ECO:0000313" key="2">
    <source>
        <dbReference type="EMBL" id="MED6224531.1"/>
    </source>
</evidence>
<feature type="region of interest" description="Disordered" evidence="1">
    <location>
        <begin position="99"/>
        <end position="119"/>
    </location>
</feature>
<comment type="caution">
    <text evidence="2">The sequence shown here is derived from an EMBL/GenBank/DDBJ whole genome shotgun (WGS) entry which is preliminary data.</text>
</comment>
<keyword evidence="3" id="KW-1185">Reference proteome</keyword>
<organism evidence="2 3">
    <name type="scientific">Stylosanthes scabra</name>
    <dbReference type="NCBI Taxonomy" id="79078"/>
    <lineage>
        <taxon>Eukaryota</taxon>
        <taxon>Viridiplantae</taxon>
        <taxon>Streptophyta</taxon>
        <taxon>Embryophyta</taxon>
        <taxon>Tracheophyta</taxon>
        <taxon>Spermatophyta</taxon>
        <taxon>Magnoliopsida</taxon>
        <taxon>eudicotyledons</taxon>
        <taxon>Gunneridae</taxon>
        <taxon>Pentapetalae</taxon>
        <taxon>rosids</taxon>
        <taxon>fabids</taxon>
        <taxon>Fabales</taxon>
        <taxon>Fabaceae</taxon>
        <taxon>Papilionoideae</taxon>
        <taxon>50 kb inversion clade</taxon>
        <taxon>dalbergioids sensu lato</taxon>
        <taxon>Dalbergieae</taxon>
        <taxon>Pterocarpus clade</taxon>
        <taxon>Stylosanthes</taxon>
    </lineage>
</organism>
<protein>
    <submittedName>
        <fullName evidence="2">Uncharacterized protein</fullName>
    </submittedName>
</protein>
<dbReference type="Proteomes" id="UP001341840">
    <property type="component" value="Unassembled WGS sequence"/>
</dbReference>
<gene>
    <name evidence="2" type="ORF">PIB30_085040</name>
</gene>
<evidence type="ECO:0000256" key="1">
    <source>
        <dbReference type="SAM" id="MobiDB-lite"/>
    </source>
</evidence>
<reference evidence="2 3" key="1">
    <citation type="journal article" date="2023" name="Plants (Basel)">
        <title>Bridging the Gap: Combining Genomics and Transcriptomics Approaches to Understand Stylosanthes scabra, an Orphan Legume from the Brazilian Caatinga.</title>
        <authorList>
            <person name="Ferreira-Neto J.R.C."/>
            <person name="da Silva M.D."/>
            <person name="Binneck E."/>
            <person name="de Melo N.F."/>
            <person name="da Silva R.H."/>
            <person name="de Melo A.L.T.M."/>
            <person name="Pandolfi V."/>
            <person name="Bustamante F.O."/>
            <person name="Brasileiro-Vidal A.C."/>
            <person name="Benko-Iseppon A.M."/>
        </authorList>
    </citation>
    <scope>NUCLEOTIDE SEQUENCE [LARGE SCALE GENOMIC DNA]</scope>
    <source>
        <tissue evidence="2">Leaves</tissue>
    </source>
</reference>
<accession>A0ABU6ZS01</accession>
<sequence>MERSHQKTLGRILLGCHVNCHMCLTCQQPGGHVAEPDWVQQATSAAVKGESTRGLQNGSVTGWRFEHGSRVASETCVRVERRVSGTGRVDTRVGKIRSTRGQQSTFSGHETGCGHGPGVHADRTVLIRSGKGRHQNGDRDLVAACPAVSGEEVECRMLGTS</sequence>
<evidence type="ECO:0000313" key="3">
    <source>
        <dbReference type="Proteomes" id="UP001341840"/>
    </source>
</evidence>
<name>A0ABU6ZS01_9FABA</name>